<feature type="compositionally biased region" description="Polar residues" evidence="1">
    <location>
        <begin position="574"/>
        <end position="589"/>
    </location>
</feature>
<dbReference type="STRING" id="2082308.A0A2K1QHG8"/>
<feature type="signal peptide" evidence="2">
    <location>
        <begin position="1"/>
        <end position="28"/>
    </location>
</feature>
<feature type="region of interest" description="Disordered" evidence="1">
    <location>
        <begin position="478"/>
        <end position="730"/>
    </location>
</feature>
<dbReference type="AlphaFoldDB" id="A0A2K1QHG8"/>
<comment type="caution">
    <text evidence="3">The sequence shown here is derived from an EMBL/GenBank/DDBJ whole genome shotgun (WGS) entry which is preliminary data.</text>
</comment>
<dbReference type="Proteomes" id="UP000243797">
    <property type="component" value="Unassembled WGS sequence"/>
</dbReference>
<feature type="compositionally biased region" description="Low complexity" evidence="1">
    <location>
        <begin position="40"/>
        <end position="52"/>
    </location>
</feature>
<reference evidence="3 4" key="1">
    <citation type="submission" date="2017-06" db="EMBL/GenBank/DDBJ databases">
        <title>Draft genome sequence of a variant of Elsinoe murrayae.</title>
        <authorList>
            <person name="Cheng Q."/>
        </authorList>
    </citation>
    <scope>NUCLEOTIDE SEQUENCE [LARGE SCALE GENOMIC DNA]</scope>
    <source>
        <strain evidence="3 4">CQ-2017a</strain>
    </source>
</reference>
<keyword evidence="2" id="KW-0732">Signal</keyword>
<evidence type="ECO:0000256" key="1">
    <source>
        <dbReference type="SAM" id="MobiDB-lite"/>
    </source>
</evidence>
<feature type="compositionally biased region" description="Polar residues" evidence="1">
    <location>
        <begin position="144"/>
        <end position="157"/>
    </location>
</feature>
<name>A0A2K1QHG8_9PEZI</name>
<feature type="compositionally biased region" description="Polar residues" evidence="1">
    <location>
        <begin position="212"/>
        <end position="235"/>
    </location>
</feature>
<keyword evidence="4" id="KW-1185">Reference proteome</keyword>
<proteinExistence type="predicted"/>
<feature type="compositionally biased region" description="Basic and acidic residues" evidence="1">
    <location>
        <begin position="238"/>
        <end position="248"/>
    </location>
</feature>
<feature type="compositionally biased region" description="Polar residues" evidence="1">
    <location>
        <begin position="90"/>
        <end position="122"/>
    </location>
</feature>
<evidence type="ECO:0000313" key="4">
    <source>
        <dbReference type="Proteomes" id="UP000243797"/>
    </source>
</evidence>
<feature type="compositionally biased region" description="Gly residues" evidence="1">
    <location>
        <begin position="694"/>
        <end position="703"/>
    </location>
</feature>
<feature type="region of interest" description="Disordered" evidence="1">
    <location>
        <begin position="36"/>
        <end position="248"/>
    </location>
</feature>
<feature type="compositionally biased region" description="Low complexity" evidence="1">
    <location>
        <begin position="650"/>
        <end position="662"/>
    </location>
</feature>
<feature type="compositionally biased region" description="Polar residues" evidence="1">
    <location>
        <begin position="399"/>
        <end position="413"/>
    </location>
</feature>
<accession>A0A2K1QHG8</accession>
<feature type="compositionally biased region" description="Basic and acidic residues" evidence="1">
    <location>
        <begin position="530"/>
        <end position="552"/>
    </location>
</feature>
<feature type="region of interest" description="Disordered" evidence="1">
    <location>
        <begin position="263"/>
        <end position="285"/>
    </location>
</feature>
<feature type="chain" id="PRO_5014358015" evidence="2">
    <location>
        <begin position="29"/>
        <end position="807"/>
    </location>
</feature>
<dbReference type="EMBL" id="NKHZ01000088">
    <property type="protein sequence ID" value="PNS14303.1"/>
    <property type="molecule type" value="Genomic_DNA"/>
</dbReference>
<dbReference type="InParanoid" id="A0A2K1QHG8"/>
<evidence type="ECO:0000313" key="3">
    <source>
        <dbReference type="EMBL" id="PNS14303.1"/>
    </source>
</evidence>
<feature type="compositionally biased region" description="Polar residues" evidence="1">
    <location>
        <begin position="518"/>
        <end position="527"/>
    </location>
</feature>
<organism evidence="3 4">
    <name type="scientific">Sphaceloma murrayae</name>
    <dbReference type="NCBI Taxonomy" id="2082308"/>
    <lineage>
        <taxon>Eukaryota</taxon>
        <taxon>Fungi</taxon>
        <taxon>Dikarya</taxon>
        <taxon>Ascomycota</taxon>
        <taxon>Pezizomycotina</taxon>
        <taxon>Dothideomycetes</taxon>
        <taxon>Dothideomycetidae</taxon>
        <taxon>Myriangiales</taxon>
        <taxon>Elsinoaceae</taxon>
        <taxon>Sphaceloma</taxon>
    </lineage>
</organism>
<evidence type="ECO:0000256" key="2">
    <source>
        <dbReference type="SAM" id="SignalP"/>
    </source>
</evidence>
<sequence>MAQSKESQSSITRFLPLTFLILAPLAAASPTPVLPAVEEGPAVSYGSSSYGYAPPPMPAAAPVPTTRPEDKIYGNSPPAPLPSNAPRPSTGSDPSEASYSSNRQDRQPQSTNEQTHTTSSNIKPMDAASTASGSPGDKKDTISVKPSVQSPSGITTDSVKHPNGTEGQVTENGSRPMRQKATLDKATNETLATDSSSSKLESKKKLPSTESNATSIAADSDTRGSQHNGTTNSLPLDSKSKKLGQKEKLDDTNLTSIIKDAQHNTTKLTDQRYHPEDTLNTTARPDKELKTAKHANSTLTKALDSANKTTHDLANNVTSSTAKLSKHLKDAANKTDSMVSSNRTIAKLSHSNGPANLTLHNDRQNSTLELKNKSKMNGTAAIKDKSKSSAVFGNGTISHAFANGTSSSRNGTRLSVDKGRYANGTEKVSISDARNGTHKVSLSGGRNGTDKVSLSAARNGTHDFTLAAGKNGTHRVALSGGGKNGTEIRLSGGRNGTISRAGEKGRNSTAKLSEGKWNRTSTSTSGPGSDEYRIGKGGIVDKDGKGLNEKIQEQVNEGLGQGKDGKGKSLGEKISQQVQNEVYGKTSSKGPEPGVGGGGGGGEDEDDRNAFALSTSTDEKAKSAGTASVGAEPGKGEQQSSGGSAGGSLGAASSSAAESQGGNDSDGTTGAKDSGTQIGQSSDGGEGAEVKSGSDGGGPGGESQSGEPSKDSGRGRHRKGPKDQDKRKRLMRLLRWLFQRWMKEQEAKGKNSEAMDLPEDAMAMDTGSFGGAGPDKTVQPAAAATADTGISGPSHAGAGFARPSALR</sequence>
<feature type="region of interest" description="Disordered" evidence="1">
    <location>
        <begin position="762"/>
        <end position="807"/>
    </location>
</feature>
<feature type="region of interest" description="Disordered" evidence="1">
    <location>
        <begin position="317"/>
        <end position="339"/>
    </location>
</feature>
<protein>
    <submittedName>
        <fullName evidence="3">Uncharacterized protein</fullName>
    </submittedName>
</protein>
<feature type="region of interest" description="Disordered" evidence="1">
    <location>
        <begin position="399"/>
        <end position="420"/>
    </location>
</feature>
<gene>
    <name evidence="3" type="ORF">CAC42_6816</name>
</gene>